<dbReference type="InterPro" id="IPR051389">
    <property type="entry name" value="Cytochrome_c_oxidase_VIc"/>
</dbReference>
<comment type="caution">
    <text evidence="10">The sequence shown here is derived from an EMBL/GenBank/DDBJ whole genome shotgun (WGS) entry which is preliminary data.</text>
</comment>
<dbReference type="EMBL" id="SDOV01000001">
    <property type="protein sequence ID" value="KAH7646061.1"/>
    <property type="molecule type" value="Genomic_DNA"/>
</dbReference>
<protein>
    <submittedName>
        <fullName evidence="10">Cytochrome c oxidase subunit vic-like protein</fullName>
    </submittedName>
</protein>
<sequence length="91" mass="10637">MNVEKNQLLIKSVKMSAAAGRLAKPKLRRLLLDSLRIHIPIALGLAVATQFSLKFFFKDARREKIAEFYRTYDIEKEAERLERIGLYEVRE</sequence>
<keyword evidence="7" id="KW-0496">Mitochondrion</keyword>
<evidence type="ECO:0000313" key="10">
    <source>
        <dbReference type="EMBL" id="KAH7646061.1"/>
    </source>
</evidence>
<evidence type="ECO:0000256" key="9">
    <source>
        <dbReference type="SAM" id="Phobius"/>
    </source>
</evidence>
<evidence type="ECO:0000256" key="4">
    <source>
        <dbReference type="ARBA" id="ARBA00022692"/>
    </source>
</evidence>
<keyword evidence="4 9" id="KW-0812">Transmembrane</keyword>
<dbReference type="PANTHER" id="PTHR48416:SF1">
    <property type="entry name" value="CYTOCHROME C OXIDASE SUBUNIT 6C"/>
    <property type="match status" value="1"/>
</dbReference>
<feature type="transmembrane region" description="Helical" evidence="9">
    <location>
        <begin position="37"/>
        <end position="57"/>
    </location>
</feature>
<evidence type="ECO:0000256" key="6">
    <source>
        <dbReference type="ARBA" id="ARBA00022989"/>
    </source>
</evidence>
<dbReference type="Pfam" id="PF02937">
    <property type="entry name" value="COX6C"/>
    <property type="match status" value="1"/>
</dbReference>
<comment type="similarity">
    <text evidence="3">Belongs to the cytochrome c oxidase subunit 6c family.</text>
</comment>
<dbReference type="GO" id="GO:0005743">
    <property type="term" value="C:mitochondrial inner membrane"/>
    <property type="evidence" value="ECO:0007669"/>
    <property type="project" value="UniProtKB-SubCell"/>
</dbReference>
<evidence type="ECO:0000256" key="5">
    <source>
        <dbReference type="ARBA" id="ARBA00022792"/>
    </source>
</evidence>
<dbReference type="Gene3D" id="4.10.93.10">
    <property type="entry name" value="Mitochondrial cytochrome c oxidase subunit VIc/VIIs"/>
    <property type="match status" value="1"/>
</dbReference>
<evidence type="ECO:0000256" key="2">
    <source>
        <dbReference type="ARBA" id="ARBA00004673"/>
    </source>
</evidence>
<name>A0A9D4P7F0_DERFA</name>
<reference evidence="10" key="2">
    <citation type="journal article" date="2021" name="World Allergy Organ. J.">
        <title>Chromosome-level assembly of Dermatophagoides farinae genome and transcriptome reveals two novel allergens Der f 37 and Der f 39.</title>
        <authorList>
            <person name="Chen J."/>
            <person name="Cai Z."/>
            <person name="Fan D."/>
            <person name="Hu J."/>
            <person name="Hou Y."/>
            <person name="He Y."/>
            <person name="Zhang Z."/>
            <person name="Zhao Z."/>
            <person name="Gao P."/>
            <person name="Hu W."/>
            <person name="Sun J."/>
            <person name="Li J."/>
            <person name="Ji K."/>
        </authorList>
    </citation>
    <scope>NUCLEOTIDE SEQUENCE</scope>
    <source>
        <strain evidence="10">JKM2019</strain>
    </source>
</reference>
<comment type="subcellular location">
    <subcellularLocation>
        <location evidence="1">Mitochondrion inner membrane</location>
        <topology evidence="1">Single-pass membrane protein</topology>
    </subcellularLocation>
</comment>
<dbReference type="Proteomes" id="UP000828236">
    <property type="component" value="Unassembled WGS sequence"/>
</dbReference>
<evidence type="ECO:0000256" key="7">
    <source>
        <dbReference type="ARBA" id="ARBA00023128"/>
    </source>
</evidence>
<keyword evidence="5" id="KW-0999">Mitochondrion inner membrane</keyword>
<keyword evidence="8 9" id="KW-0472">Membrane</keyword>
<dbReference type="AlphaFoldDB" id="A0A9D4P7F0"/>
<keyword evidence="6 9" id="KW-1133">Transmembrane helix</keyword>
<organism evidence="10">
    <name type="scientific">Dermatophagoides farinae</name>
    <name type="common">American house dust mite</name>
    <dbReference type="NCBI Taxonomy" id="6954"/>
    <lineage>
        <taxon>Eukaryota</taxon>
        <taxon>Metazoa</taxon>
        <taxon>Ecdysozoa</taxon>
        <taxon>Arthropoda</taxon>
        <taxon>Chelicerata</taxon>
        <taxon>Arachnida</taxon>
        <taxon>Acari</taxon>
        <taxon>Acariformes</taxon>
        <taxon>Sarcoptiformes</taxon>
        <taxon>Astigmata</taxon>
        <taxon>Psoroptidia</taxon>
        <taxon>Analgoidea</taxon>
        <taxon>Pyroglyphidae</taxon>
        <taxon>Dermatophagoidinae</taxon>
        <taxon>Dermatophagoides</taxon>
    </lineage>
</organism>
<reference evidence="10" key="1">
    <citation type="submission" date="2020-06" db="EMBL/GenBank/DDBJ databases">
        <authorList>
            <person name="Ji K."/>
            <person name="Li J."/>
        </authorList>
    </citation>
    <scope>NUCLEOTIDE SEQUENCE</scope>
    <source>
        <strain evidence="10">JKM2019</strain>
        <tissue evidence="10">Whole body</tissue>
    </source>
</reference>
<evidence type="ECO:0000256" key="3">
    <source>
        <dbReference type="ARBA" id="ARBA00007204"/>
    </source>
</evidence>
<comment type="pathway">
    <text evidence="2">Energy metabolism; oxidative phosphorylation.</text>
</comment>
<dbReference type="InterPro" id="IPR037169">
    <property type="entry name" value="Cytochrome_c_oxidase_VIc_sf"/>
</dbReference>
<evidence type="ECO:0000256" key="8">
    <source>
        <dbReference type="ARBA" id="ARBA00023136"/>
    </source>
</evidence>
<proteinExistence type="inferred from homology"/>
<accession>A0A9D4P7F0</accession>
<dbReference type="InterPro" id="IPR034884">
    <property type="entry name" value="Cytochrome_c_oxidase_VIc/VIIs"/>
</dbReference>
<dbReference type="SUPFAM" id="SSF81415">
    <property type="entry name" value="Mitochondrial cytochrome c oxidase subunit VIc"/>
    <property type="match status" value="1"/>
</dbReference>
<evidence type="ECO:0000256" key="1">
    <source>
        <dbReference type="ARBA" id="ARBA00004434"/>
    </source>
</evidence>
<dbReference type="PANTHER" id="PTHR48416">
    <property type="entry name" value="CYTOCHROME C OXIDASE SUBUNIT 6C"/>
    <property type="match status" value="1"/>
</dbReference>
<gene>
    <name evidence="10" type="ORF">HUG17_1599</name>
</gene>